<gene>
    <name evidence="12" type="ORF">BST63_30395</name>
</gene>
<evidence type="ECO:0000256" key="10">
    <source>
        <dbReference type="SAM" id="SignalP"/>
    </source>
</evidence>
<accession>A0ABX3WVJ4</accession>
<dbReference type="RefSeq" id="WP_085385382.1">
    <property type="nucleotide sequence ID" value="NZ_JAFBBN010000001.1"/>
</dbReference>
<evidence type="ECO:0000259" key="11">
    <source>
        <dbReference type="PROSITE" id="PS52029"/>
    </source>
</evidence>
<dbReference type="CDD" id="cd16913">
    <property type="entry name" value="YkuD_like"/>
    <property type="match status" value="1"/>
</dbReference>
<evidence type="ECO:0000313" key="13">
    <source>
        <dbReference type="Proteomes" id="UP000193884"/>
    </source>
</evidence>
<organism evidence="12 13">
    <name type="scientific">Bradyrhizobium canariense</name>
    <dbReference type="NCBI Taxonomy" id="255045"/>
    <lineage>
        <taxon>Bacteria</taxon>
        <taxon>Pseudomonadati</taxon>
        <taxon>Pseudomonadota</taxon>
        <taxon>Alphaproteobacteria</taxon>
        <taxon>Hyphomicrobiales</taxon>
        <taxon>Nitrobacteraceae</taxon>
        <taxon>Bradyrhizobium</taxon>
    </lineage>
</organism>
<dbReference type="InterPro" id="IPR038063">
    <property type="entry name" value="Transpep_catalytic_dom"/>
</dbReference>
<feature type="chain" id="PRO_5046168801" description="L,D-TPase catalytic domain-containing protein" evidence="10">
    <location>
        <begin position="33"/>
        <end position="235"/>
    </location>
</feature>
<evidence type="ECO:0000256" key="5">
    <source>
        <dbReference type="ARBA" id="ARBA00022801"/>
    </source>
</evidence>
<keyword evidence="13" id="KW-1185">Reference proteome</keyword>
<dbReference type="SUPFAM" id="SSF141523">
    <property type="entry name" value="L,D-transpeptidase catalytic domain-like"/>
    <property type="match status" value="1"/>
</dbReference>
<keyword evidence="7 9" id="KW-0573">Peptidoglycan synthesis</keyword>
<proteinExistence type="inferred from homology"/>
<keyword evidence="4" id="KW-0808">Transferase</keyword>
<comment type="caution">
    <text evidence="12">The sequence shown here is derived from an EMBL/GenBank/DDBJ whole genome shotgun (WGS) entry which is preliminary data.</text>
</comment>
<dbReference type="Gene3D" id="2.40.440.10">
    <property type="entry name" value="L,D-transpeptidase catalytic domain-like"/>
    <property type="match status" value="1"/>
</dbReference>
<feature type="active site" description="Proton donor/acceptor" evidence="9">
    <location>
        <position position="181"/>
    </location>
</feature>
<evidence type="ECO:0000256" key="7">
    <source>
        <dbReference type="ARBA" id="ARBA00022984"/>
    </source>
</evidence>
<feature type="signal peptide" evidence="10">
    <location>
        <begin position="1"/>
        <end position="32"/>
    </location>
</feature>
<dbReference type="Proteomes" id="UP000193884">
    <property type="component" value="Unassembled WGS sequence"/>
</dbReference>
<evidence type="ECO:0000256" key="6">
    <source>
        <dbReference type="ARBA" id="ARBA00022960"/>
    </source>
</evidence>
<comment type="pathway">
    <text evidence="1 9">Cell wall biogenesis; peptidoglycan biosynthesis.</text>
</comment>
<protein>
    <recommendedName>
        <fullName evidence="11">L,D-TPase catalytic domain-containing protein</fullName>
    </recommendedName>
</protein>
<comment type="similarity">
    <text evidence="2">Belongs to the YkuD family.</text>
</comment>
<evidence type="ECO:0000256" key="2">
    <source>
        <dbReference type="ARBA" id="ARBA00005992"/>
    </source>
</evidence>
<evidence type="ECO:0000313" key="12">
    <source>
        <dbReference type="EMBL" id="OSJ23218.1"/>
    </source>
</evidence>
<dbReference type="Pfam" id="PF03734">
    <property type="entry name" value="YkuD"/>
    <property type="match status" value="1"/>
</dbReference>
<evidence type="ECO:0000256" key="1">
    <source>
        <dbReference type="ARBA" id="ARBA00004752"/>
    </source>
</evidence>
<sequence>MINLETLKTYSRAVAFGAVAVTAIAFAGPAKAAPVQLFPFFQPLPPIAAPQPYQPYQATPYRAAPSEEQDAVETPARFRRQTVSYATREAPGTIIIDTPNTYLYLVLGNGQAMRYGIGVGRDGFTWSGTQSVTKKAEWPDWTPPPEMIARQPYLPRHMAGGPGNPLGARAMYLGGTIYRIHGTNAPDTIGKHVSSGCIRLTNDDVADLYSRVNVGTKVIVLPMTERRAELGAATR</sequence>
<feature type="domain" description="L,D-TPase catalytic" evidence="11">
    <location>
        <begin position="92"/>
        <end position="221"/>
    </location>
</feature>
<keyword evidence="8 9" id="KW-0961">Cell wall biogenesis/degradation</keyword>
<evidence type="ECO:0000256" key="4">
    <source>
        <dbReference type="ARBA" id="ARBA00022679"/>
    </source>
</evidence>
<evidence type="ECO:0000256" key="3">
    <source>
        <dbReference type="ARBA" id="ARBA00022676"/>
    </source>
</evidence>
<keyword evidence="3" id="KW-0328">Glycosyltransferase</keyword>
<dbReference type="PANTHER" id="PTHR30582">
    <property type="entry name" value="L,D-TRANSPEPTIDASE"/>
    <property type="match status" value="1"/>
</dbReference>
<dbReference type="InterPro" id="IPR050979">
    <property type="entry name" value="LD-transpeptidase"/>
</dbReference>
<keyword evidence="5" id="KW-0378">Hydrolase</keyword>
<dbReference type="PROSITE" id="PS52029">
    <property type="entry name" value="LD_TPASE"/>
    <property type="match status" value="1"/>
</dbReference>
<evidence type="ECO:0000256" key="9">
    <source>
        <dbReference type="PROSITE-ProRule" id="PRU01373"/>
    </source>
</evidence>
<name>A0ABX3WVJ4_9BRAD</name>
<keyword evidence="6 9" id="KW-0133">Cell shape</keyword>
<dbReference type="EMBL" id="NAFK01000174">
    <property type="protein sequence ID" value="OSJ23218.1"/>
    <property type="molecule type" value="Genomic_DNA"/>
</dbReference>
<evidence type="ECO:0000256" key="8">
    <source>
        <dbReference type="ARBA" id="ARBA00023316"/>
    </source>
</evidence>
<dbReference type="InterPro" id="IPR005490">
    <property type="entry name" value="LD_TPept_cat_dom"/>
</dbReference>
<feature type="active site" description="Nucleophile" evidence="9">
    <location>
        <position position="197"/>
    </location>
</feature>
<dbReference type="PANTHER" id="PTHR30582:SF24">
    <property type="entry name" value="L,D-TRANSPEPTIDASE ERFK_SRFK-RELATED"/>
    <property type="match status" value="1"/>
</dbReference>
<keyword evidence="10" id="KW-0732">Signal</keyword>
<reference evidence="12 13" key="1">
    <citation type="submission" date="2017-03" db="EMBL/GenBank/DDBJ databases">
        <title>Whole genome sequences of fourteen strains of Bradyrhizobium canariense and one strain of Bradyrhizobium japonicum isolated from Lupinus (Papilionoideae: Genisteae) species in Algeria.</title>
        <authorList>
            <person name="Crovadore J."/>
            <person name="Chekireb D."/>
            <person name="Brachmann A."/>
            <person name="Chablais R."/>
            <person name="Cochard B."/>
            <person name="Lefort F."/>
        </authorList>
    </citation>
    <scope>NUCLEOTIDE SEQUENCE [LARGE SCALE GENOMIC DNA]</scope>
    <source>
        <strain evidence="12 13">UBMAN05</strain>
    </source>
</reference>